<dbReference type="HOGENOM" id="CLU_2277837_0_0_1"/>
<evidence type="ECO:0000256" key="1">
    <source>
        <dbReference type="SAM" id="Phobius"/>
    </source>
</evidence>
<keyword evidence="1" id="KW-0812">Transmembrane</keyword>
<reference evidence="2 3" key="1">
    <citation type="submission" date="2014-04" db="EMBL/GenBank/DDBJ databases">
        <authorList>
            <consortium name="DOE Joint Genome Institute"/>
            <person name="Kuo A."/>
            <person name="Gay G."/>
            <person name="Dore J."/>
            <person name="Kohler A."/>
            <person name="Nagy L.G."/>
            <person name="Floudas D."/>
            <person name="Copeland A."/>
            <person name="Barry K.W."/>
            <person name="Cichocki N."/>
            <person name="Veneault-Fourrey C."/>
            <person name="LaButti K."/>
            <person name="Lindquist E.A."/>
            <person name="Lipzen A."/>
            <person name="Lundell T."/>
            <person name="Morin E."/>
            <person name="Murat C."/>
            <person name="Sun H."/>
            <person name="Tunlid A."/>
            <person name="Henrissat B."/>
            <person name="Grigoriev I.V."/>
            <person name="Hibbett D.S."/>
            <person name="Martin F."/>
            <person name="Nordberg H.P."/>
            <person name="Cantor M.N."/>
            <person name="Hua S.X."/>
        </authorList>
    </citation>
    <scope>NUCLEOTIDE SEQUENCE [LARGE SCALE GENOMIC DNA]</scope>
    <source>
        <strain evidence="3">h7</strain>
    </source>
</reference>
<feature type="transmembrane region" description="Helical" evidence="1">
    <location>
        <begin position="6"/>
        <end position="25"/>
    </location>
</feature>
<protein>
    <submittedName>
        <fullName evidence="2">Uncharacterized protein</fullName>
    </submittedName>
</protein>
<organism evidence="2 3">
    <name type="scientific">Hebeloma cylindrosporum</name>
    <dbReference type="NCBI Taxonomy" id="76867"/>
    <lineage>
        <taxon>Eukaryota</taxon>
        <taxon>Fungi</taxon>
        <taxon>Dikarya</taxon>
        <taxon>Basidiomycota</taxon>
        <taxon>Agaricomycotina</taxon>
        <taxon>Agaricomycetes</taxon>
        <taxon>Agaricomycetidae</taxon>
        <taxon>Agaricales</taxon>
        <taxon>Agaricineae</taxon>
        <taxon>Hymenogastraceae</taxon>
        <taxon>Hebeloma</taxon>
    </lineage>
</organism>
<sequence>MGGWEYYATAVFFFLYTLVLVFFPFRHSSSFLRSLLCKMSSFSFFLFLRACGGRRYLKHAYTHVTLLHDNMSQEKICICTRAVFVCSCRVWNLNLFKCIHSC</sequence>
<dbReference type="Proteomes" id="UP000053424">
    <property type="component" value="Unassembled WGS sequence"/>
</dbReference>
<keyword evidence="1" id="KW-1133">Transmembrane helix</keyword>
<gene>
    <name evidence="2" type="ORF">M413DRAFT_124801</name>
</gene>
<evidence type="ECO:0000313" key="3">
    <source>
        <dbReference type="Proteomes" id="UP000053424"/>
    </source>
</evidence>
<proteinExistence type="predicted"/>
<dbReference type="AlphaFoldDB" id="A0A0C3CGW3"/>
<keyword evidence="1" id="KW-0472">Membrane</keyword>
<name>A0A0C3CGW3_HEBCY</name>
<dbReference type="EMBL" id="KN831777">
    <property type="protein sequence ID" value="KIM42856.1"/>
    <property type="molecule type" value="Genomic_DNA"/>
</dbReference>
<reference evidence="3" key="2">
    <citation type="submission" date="2015-01" db="EMBL/GenBank/DDBJ databases">
        <title>Evolutionary Origins and Diversification of the Mycorrhizal Mutualists.</title>
        <authorList>
            <consortium name="DOE Joint Genome Institute"/>
            <consortium name="Mycorrhizal Genomics Consortium"/>
            <person name="Kohler A."/>
            <person name="Kuo A."/>
            <person name="Nagy L.G."/>
            <person name="Floudas D."/>
            <person name="Copeland A."/>
            <person name="Barry K.W."/>
            <person name="Cichocki N."/>
            <person name="Veneault-Fourrey C."/>
            <person name="LaButti K."/>
            <person name="Lindquist E.A."/>
            <person name="Lipzen A."/>
            <person name="Lundell T."/>
            <person name="Morin E."/>
            <person name="Murat C."/>
            <person name="Riley R."/>
            <person name="Ohm R."/>
            <person name="Sun H."/>
            <person name="Tunlid A."/>
            <person name="Henrissat B."/>
            <person name="Grigoriev I.V."/>
            <person name="Hibbett D.S."/>
            <person name="Martin F."/>
        </authorList>
    </citation>
    <scope>NUCLEOTIDE SEQUENCE [LARGE SCALE GENOMIC DNA]</scope>
    <source>
        <strain evidence="3">h7</strain>
    </source>
</reference>
<accession>A0A0C3CGW3</accession>
<evidence type="ECO:0000313" key="2">
    <source>
        <dbReference type="EMBL" id="KIM42856.1"/>
    </source>
</evidence>
<keyword evidence="3" id="KW-1185">Reference proteome</keyword>